<keyword evidence="10 13" id="KW-0407">Ion channel</keyword>
<keyword evidence="8" id="KW-0406">Ion transport</keyword>
<dbReference type="EMBL" id="BLXT01003136">
    <property type="protein sequence ID" value="GFO00640.1"/>
    <property type="molecule type" value="Genomic_DNA"/>
</dbReference>
<evidence type="ECO:0000256" key="1">
    <source>
        <dbReference type="ARBA" id="ARBA00004141"/>
    </source>
</evidence>
<feature type="domain" description="Calcium-activated potassium channel BK alpha subunit" evidence="12">
    <location>
        <begin position="32"/>
        <end position="126"/>
    </location>
</feature>
<feature type="region of interest" description="Disordered" evidence="11">
    <location>
        <begin position="263"/>
        <end position="289"/>
    </location>
</feature>
<keyword evidence="4" id="KW-0812">Transmembrane</keyword>
<comment type="caution">
    <text evidence="13">The sequence shown here is derived from an EMBL/GenBank/DDBJ whole genome shotgun (WGS) entry which is preliminary data.</text>
</comment>
<keyword evidence="5" id="KW-0631">Potassium channel</keyword>
<keyword evidence="2" id="KW-0813">Transport</keyword>
<dbReference type="PANTHER" id="PTHR10027">
    <property type="entry name" value="CALCIUM-ACTIVATED POTASSIUM CHANNEL ALPHA CHAIN"/>
    <property type="match status" value="1"/>
</dbReference>
<reference evidence="13 14" key="1">
    <citation type="journal article" date="2021" name="Elife">
        <title>Chloroplast acquisition without the gene transfer in kleptoplastic sea slugs, Plakobranchus ocellatus.</title>
        <authorList>
            <person name="Maeda T."/>
            <person name="Takahashi S."/>
            <person name="Yoshida T."/>
            <person name="Shimamura S."/>
            <person name="Takaki Y."/>
            <person name="Nagai Y."/>
            <person name="Toyoda A."/>
            <person name="Suzuki Y."/>
            <person name="Arimoto A."/>
            <person name="Ishii H."/>
            <person name="Satoh N."/>
            <person name="Nishiyama T."/>
            <person name="Hasebe M."/>
            <person name="Maruyama T."/>
            <person name="Minagawa J."/>
            <person name="Obokata J."/>
            <person name="Shigenobu S."/>
        </authorList>
    </citation>
    <scope>NUCLEOTIDE SEQUENCE [LARGE SCALE GENOMIC DNA]</scope>
</reference>
<name>A0AAV3ZXN6_9GAST</name>
<organism evidence="13 14">
    <name type="scientific">Plakobranchus ocellatus</name>
    <dbReference type="NCBI Taxonomy" id="259542"/>
    <lineage>
        <taxon>Eukaryota</taxon>
        <taxon>Metazoa</taxon>
        <taxon>Spiralia</taxon>
        <taxon>Lophotrochozoa</taxon>
        <taxon>Mollusca</taxon>
        <taxon>Gastropoda</taxon>
        <taxon>Heterobranchia</taxon>
        <taxon>Euthyneura</taxon>
        <taxon>Panpulmonata</taxon>
        <taxon>Sacoglossa</taxon>
        <taxon>Placobranchoidea</taxon>
        <taxon>Plakobranchidae</taxon>
        <taxon>Plakobranchus</taxon>
    </lineage>
</organism>
<dbReference type="InterPro" id="IPR047871">
    <property type="entry name" value="K_chnl_Slo-like"/>
</dbReference>
<evidence type="ECO:0000256" key="5">
    <source>
        <dbReference type="ARBA" id="ARBA00022826"/>
    </source>
</evidence>
<dbReference type="GO" id="GO:0005886">
    <property type="term" value="C:plasma membrane"/>
    <property type="evidence" value="ECO:0007669"/>
    <property type="project" value="TreeGrafter"/>
</dbReference>
<proteinExistence type="predicted"/>
<dbReference type="GO" id="GO:0005228">
    <property type="term" value="F:intracellular sodium-activated potassium channel activity"/>
    <property type="evidence" value="ECO:0007669"/>
    <property type="project" value="TreeGrafter"/>
</dbReference>
<dbReference type="GO" id="GO:0015271">
    <property type="term" value="F:outward rectifier potassium channel activity"/>
    <property type="evidence" value="ECO:0007669"/>
    <property type="project" value="TreeGrafter"/>
</dbReference>
<dbReference type="PANTHER" id="PTHR10027:SF10">
    <property type="entry name" value="SLOWPOKE 2, ISOFORM D"/>
    <property type="match status" value="1"/>
</dbReference>
<accession>A0AAV3ZXN6</accession>
<dbReference type="AlphaFoldDB" id="A0AAV3ZXN6"/>
<evidence type="ECO:0000256" key="8">
    <source>
        <dbReference type="ARBA" id="ARBA00023065"/>
    </source>
</evidence>
<keyword evidence="7" id="KW-1133">Transmembrane helix</keyword>
<keyword evidence="14" id="KW-1185">Reference proteome</keyword>
<evidence type="ECO:0000256" key="11">
    <source>
        <dbReference type="SAM" id="MobiDB-lite"/>
    </source>
</evidence>
<dbReference type="Proteomes" id="UP000735302">
    <property type="component" value="Unassembled WGS sequence"/>
</dbReference>
<evidence type="ECO:0000313" key="13">
    <source>
        <dbReference type="EMBL" id="GFO00640.1"/>
    </source>
</evidence>
<evidence type="ECO:0000256" key="4">
    <source>
        <dbReference type="ARBA" id="ARBA00022692"/>
    </source>
</evidence>
<evidence type="ECO:0000256" key="10">
    <source>
        <dbReference type="ARBA" id="ARBA00023303"/>
    </source>
</evidence>
<keyword evidence="3" id="KW-0633">Potassium transport</keyword>
<evidence type="ECO:0000256" key="7">
    <source>
        <dbReference type="ARBA" id="ARBA00022989"/>
    </source>
</evidence>
<sequence>MRAWAVRDFAPKCPLYVQLFRPENKFHVKFADHVVCEDEFKYALLANNCLCPGISTFVTLLLHTSRGQEGQTSQEEWQRLYGKCSGNEIYHIRLADSNFFGDYEGKSFTYASFHAHRKYGVSLVGVQRDIVGSTIQLNPGPRHIMRKGDICFYMNITKEENSAFILAHPNQVPGGGAGAAGSGVTGEKPSRVASMIASVGTVALELQHTRAQTFNSDSSLMSRTGSRRHNLSLPKGLNIASLQKRPSIAPVPATLEANNIHINVTGGSDSEEGDMEDEEAAPEDADFPE</sequence>
<comment type="subcellular location">
    <subcellularLocation>
        <location evidence="1">Membrane</location>
        <topology evidence="1">Multi-pass membrane protein</topology>
    </subcellularLocation>
</comment>
<protein>
    <submittedName>
        <fullName evidence="13">Potassium channel subfamily t member 1</fullName>
    </submittedName>
</protein>
<evidence type="ECO:0000256" key="6">
    <source>
        <dbReference type="ARBA" id="ARBA00022958"/>
    </source>
</evidence>
<evidence type="ECO:0000256" key="3">
    <source>
        <dbReference type="ARBA" id="ARBA00022538"/>
    </source>
</evidence>
<evidence type="ECO:0000256" key="9">
    <source>
        <dbReference type="ARBA" id="ARBA00023136"/>
    </source>
</evidence>
<keyword evidence="6" id="KW-0630">Potassium</keyword>
<feature type="compositionally biased region" description="Acidic residues" evidence="11">
    <location>
        <begin position="269"/>
        <end position="289"/>
    </location>
</feature>
<evidence type="ECO:0000256" key="2">
    <source>
        <dbReference type="ARBA" id="ARBA00022448"/>
    </source>
</evidence>
<evidence type="ECO:0000259" key="12">
    <source>
        <dbReference type="Pfam" id="PF03493"/>
    </source>
</evidence>
<gene>
    <name evidence="13" type="ORF">PoB_002714500</name>
</gene>
<dbReference type="Pfam" id="PF03493">
    <property type="entry name" value="BK_channel_a"/>
    <property type="match status" value="1"/>
</dbReference>
<keyword evidence="9" id="KW-0472">Membrane</keyword>
<dbReference type="InterPro" id="IPR003929">
    <property type="entry name" value="K_chnl_BK_asu"/>
</dbReference>
<evidence type="ECO:0000313" key="14">
    <source>
        <dbReference type="Proteomes" id="UP000735302"/>
    </source>
</evidence>